<organism evidence="10 11">
    <name type="scientific">Naegleria fowleri</name>
    <name type="common">Brain eating amoeba</name>
    <dbReference type="NCBI Taxonomy" id="5763"/>
    <lineage>
        <taxon>Eukaryota</taxon>
        <taxon>Discoba</taxon>
        <taxon>Heterolobosea</taxon>
        <taxon>Tetramitia</taxon>
        <taxon>Eutetramitia</taxon>
        <taxon>Vahlkampfiidae</taxon>
        <taxon>Naegleria</taxon>
    </lineage>
</organism>
<evidence type="ECO:0000313" key="11">
    <source>
        <dbReference type="Proteomes" id="UP000444721"/>
    </source>
</evidence>
<dbReference type="OMA" id="LMNNREN"/>
<dbReference type="InterPro" id="IPR025254">
    <property type="entry name" value="CCDC113/CCDC96_CC"/>
</dbReference>
<feature type="coiled-coil region" evidence="7">
    <location>
        <begin position="442"/>
        <end position="483"/>
    </location>
</feature>
<dbReference type="GO" id="GO:0005930">
    <property type="term" value="C:axoneme"/>
    <property type="evidence" value="ECO:0007669"/>
    <property type="project" value="TreeGrafter"/>
</dbReference>
<keyword evidence="2" id="KW-0970">Cilium biogenesis/degradation</keyword>
<feature type="domain" description="CCDC113/CCDC96 coiled-coil" evidence="9">
    <location>
        <begin position="365"/>
        <end position="537"/>
    </location>
</feature>
<dbReference type="OrthoDB" id="10259713at2759"/>
<evidence type="ECO:0000256" key="4">
    <source>
        <dbReference type="ARBA" id="ARBA00023273"/>
    </source>
</evidence>
<feature type="region of interest" description="Disordered" evidence="8">
    <location>
        <begin position="1"/>
        <end position="76"/>
    </location>
</feature>
<evidence type="ECO:0000313" key="10">
    <source>
        <dbReference type="EMBL" id="KAF0982701.1"/>
    </source>
</evidence>
<accession>A0A6A5C6I6</accession>
<evidence type="ECO:0000256" key="2">
    <source>
        <dbReference type="ARBA" id="ARBA00022794"/>
    </source>
</evidence>
<dbReference type="Proteomes" id="UP000444721">
    <property type="component" value="Unassembled WGS sequence"/>
</dbReference>
<protein>
    <recommendedName>
        <fullName evidence="6">Cilia- and flagella-associated protein 263</fullName>
    </recommendedName>
</protein>
<comment type="caution">
    <text evidence="10">The sequence shown here is derived from an EMBL/GenBank/DDBJ whole genome shotgun (WGS) entry which is preliminary data.</text>
</comment>
<dbReference type="InterPro" id="IPR051885">
    <property type="entry name" value="CC_CF"/>
</dbReference>
<feature type="compositionally biased region" description="Polar residues" evidence="8">
    <location>
        <begin position="190"/>
        <end position="213"/>
    </location>
</feature>
<proteinExistence type="inferred from homology"/>
<feature type="compositionally biased region" description="Low complexity" evidence="8">
    <location>
        <begin position="234"/>
        <end position="250"/>
    </location>
</feature>
<feature type="region of interest" description="Disordered" evidence="8">
    <location>
        <begin position="234"/>
        <end position="264"/>
    </location>
</feature>
<dbReference type="AlphaFoldDB" id="A0A6A5C6I6"/>
<name>A0A6A5C6I6_NAEFO</name>
<comment type="similarity">
    <text evidence="5">Belongs to the CFAP263 family.</text>
</comment>
<dbReference type="VEuPathDB" id="AmoebaDB:NF0113980"/>
<keyword evidence="4" id="KW-0966">Cell projection</keyword>
<evidence type="ECO:0000256" key="6">
    <source>
        <dbReference type="ARBA" id="ARBA00044798"/>
    </source>
</evidence>
<feature type="compositionally biased region" description="Low complexity" evidence="8">
    <location>
        <begin position="556"/>
        <end position="572"/>
    </location>
</feature>
<feature type="compositionally biased region" description="Low complexity" evidence="8">
    <location>
        <begin position="67"/>
        <end position="76"/>
    </location>
</feature>
<dbReference type="GeneID" id="68118846"/>
<sequence length="585" mass="66484">MPSSTSIPFGSSSLRGSSRETTPTHDYQDEESDMMKSSANSSPFIQPSPINNNMISSPRNFTSDEQNTTNNSSLNLGLKSNLMNNRENFSKYPDLPNFELYEFDEMEEVLERIIKENEFVEEELYIYEAFLKKMSERSGVTAAAASNSTDKDNHNSSSALINTSNVRASSDTQNNPNQVSQDKSKHESSKTNIQKSQQAPNNNSGGLTAESMQDVTGPLENRLVRRKSMDNISVSSFDDASDDASSVVSSGTTNTAGKKKKKRRQAVQEYQLTYENKIEIALKAIDILRNTIEKENKIYEKEIESMRARVQEADLEIEEVDKEHLEFRKEVVEPRDNGKNAKDGGLYSQFIAAEKIVQYFKNKQQQKDTLIHKLKLKISEVRAVVNKSKGQLESREQSGDQLTKTDFDQLKIENGLMNNKIDERNNELVELKLNTGALLQKLSALTEKLNKLTQDSKWYQKEIEKNRKDLESLKEEIEFVLKDKDIELSRNQKMVVQHEQVKVPEILTYIKMKAELDQVRKEVTNWQRKVEIQSMNESKLRKKLQGLLMSNGNPRIASAGSSKSDSSLSGILTTNNQLSNKQLFK</sequence>
<feature type="compositionally biased region" description="Low complexity" evidence="8">
    <location>
        <begin position="1"/>
        <end position="13"/>
    </location>
</feature>
<keyword evidence="3 7" id="KW-0175">Coiled coil</keyword>
<dbReference type="PANTHER" id="PTHR15654">
    <property type="entry name" value="COILED-COIL DOMAIN-CONTAINING PROTEIN 113-RELATED"/>
    <property type="match status" value="1"/>
</dbReference>
<feature type="compositionally biased region" description="Polar residues" evidence="8">
    <location>
        <begin position="35"/>
        <end position="66"/>
    </location>
</feature>
<evidence type="ECO:0000259" key="9">
    <source>
        <dbReference type="Pfam" id="PF13870"/>
    </source>
</evidence>
<dbReference type="VEuPathDB" id="AmoebaDB:NfTy_017590"/>
<dbReference type="GO" id="GO:0036064">
    <property type="term" value="C:ciliary basal body"/>
    <property type="evidence" value="ECO:0007669"/>
    <property type="project" value="TreeGrafter"/>
</dbReference>
<dbReference type="GO" id="GO:0060271">
    <property type="term" value="P:cilium assembly"/>
    <property type="evidence" value="ECO:0007669"/>
    <property type="project" value="TreeGrafter"/>
</dbReference>
<keyword evidence="11" id="KW-1185">Reference proteome</keyword>
<feature type="region of interest" description="Disordered" evidence="8">
    <location>
        <begin position="164"/>
        <end position="213"/>
    </location>
</feature>
<dbReference type="Pfam" id="PF13870">
    <property type="entry name" value="CCDC113_CCDC96_CC"/>
    <property type="match status" value="1"/>
</dbReference>
<evidence type="ECO:0000256" key="3">
    <source>
        <dbReference type="ARBA" id="ARBA00023054"/>
    </source>
</evidence>
<dbReference type="EMBL" id="VFQX01000009">
    <property type="protein sequence ID" value="KAF0982701.1"/>
    <property type="molecule type" value="Genomic_DNA"/>
</dbReference>
<feature type="coiled-coil region" evidence="7">
    <location>
        <begin position="289"/>
        <end position="330"/>
    </location>
</feature>
<dbReference type="VEuPathDB" id="AmoebaDB:FDP41_011631"/>
<comment type="subcellular location">
    <subcellularLocation>
        <location evidence="1">Cell projection</location>
        <location evidence="1">Cilium</location>
    </subcellularLocation>
</comment>
<evidence type="ECO:0000256" key="5">
    <source>
        <dbReference type="ARBA" id="ARBA00044506"/>
    </source>
</evidence>
<evidence type="ECO:0000256" key="8">
    <source>
        <dbReference type="SAM" id="MobiDB-lite"/>
    </source>
</evidence>
<evidence type="ECO:0000256" key="7">
    <source>
        <dbReference type="SAM" id="Coils"/>
    </source>
</evidence>
<feature type="compositionally biased region" description="Polar residues" evidence="8">
    <location>
        <begin position="164"/>
        <end position="181"/>
    </location>
</feature>
<evidence type="ECO:0000256" key="1">
    <source>
        <dbReference type="ARBA" id="ARBA00004138"/>
    </source>
</evidence>
<dbReference type="PANTHER" id="PTHR15654:SF2">
    <property type="entry name" value="COILED-COIL DOMAIN-CONTAINING PROTEIN 113"/>
    <property type="match status" value="1"/>
</dbReference>
<feature type="region of interest" description="Disordered" evidence="8">
    <location>
        <begin position="551"/>
        <end position="572"/>
    </location>
</feature>
<reference evidence="10 11" key="1">
    <citation type="journal article" date="2019" name="Sci. Rep.">
        <title>Nanopore sequencing improves the draft genome of the human pathogenic amoeba Naegleria fowleri.</title>
        <authorList>
            <person name="Liechti N."/>
            <person name="Schurch N."/>
            <person name="Bruggmann R."/>
            <person name="Wittwer M."/>
        </authorList>
    </citation>
    <scope>NUCLEOTIDE SEQUENCE [LARGE SCALE GENOMIC DNA]</scope>
    <source>
        <strain evidence="10 11">ATCC 30894</strain>
    </source>
</reference>
<dbReference type="RefSeq" id="XP_044567414.1">
    <property type="nucleotide sequence ID" value="XM_044702061.1"/>
</dbReference>
<gene>
    <name evidence="10" type="ORF">FDP41_011631</name>
</gene>